<dbReference type="AlphaFoldDB" id="A0A1F6NGX7"/>
<comment type="caution">
    <text evidence="1">The sequence shown here is derived from an EMBL/GenBank/DDBJ whole genome shotgun (WGS) entry which is preliminary data.</text>
</comment>
<dbReference type="EMBL" id="MFQS01000020">
    <property type="protein sequence ID" value="OGH83121.1"/>
    <property type="molecule type" value="Genomic_DNA"/>
</dbReference>
<gene>
    <name evidence="1" type="ORF">A2373_01750</name>
</gene>
<organism evidence="1 2">
    <name type="scientific">Candidatus Magasanikbacteria bacterium RIFOXYB1_FULL_40_15</name>
    <dbReference type="NCBI Taxonomy" id="1798697"/>
    <lineage>
        <taxon>Bacteria</taxon>
        <taxon>Candidatus Magasanikiibacteriota</taxon>
    </lineage>
</organism>
<proteinExistence type="predicted"/>
<accession>A0A1F6NGX7</accession>
<evidence type="ECO:0000313" key="1">
    <source>
        <dbReference type="EMBL" id="OGH83121.1"/>
    </source>
</evidence>
<dbReference type="Proteomes" id="UP000176300">
    <property type="component" value="Unassembled WGS sequence"/>
</dbReference>
<protein>
    <submittedName>
        <fullName evidence="1">Uncharacterized protein</fullName>
    </submittedName>
</protein>
<evidence type="ECO:0000313" key="2">
    <source>
        <dbReference type="Proteomes" id="UP000176300"/>
    </source>
</evidence>
<dbReference type="STRING" id="1798697.A2373_01750"/>
<name>A0A1F6NGX7_9BACT</name>
<reference evidence="1 2" key="1">
    <citation type="journal article" date="2016" name="Nat. Commun.">
        <title>Thousands of microbial genomes shed light on interconnected biogeochemical processes in an aquifer system.</title>
        <authorList>
            <person name="Anantharaman K."/>
            <person name="Brown C.T."/>
            <person name="Hug L.A."/>
            <person name="Sharon I."/>
            <person name="Castelle C.J."/>
            <person name="Probst A.J."/>
            <person name="Thomas B.C."/>
            <person name="Singh A."/>
            <person name="Wilkins M.J."/>
            <person name="Karaoz U."/>
            <person name="Brodie E.L."/>
            <person name="Williams K.H."/>
            <person name="Hubbard S.S."/>
            <person name="Banfield J.F."/>
        </authorList>
    </citation>
    <scope>NUCLEOTIDE SEQUENCE [LARGE SCALE GENOMIC DNA]</scope>
</reference>
<sequence length="60" mass="7107">MKELKKVEVPCGVYAICEGCGMPSIFDHAKDKWICTMDDCKKEFDWIRDGVIFRWPQPRR</sequence>